<evidence type="ECO:0000256" key="1">
    <source>
        <dbReference type="ARBA" id="ARBA00022801"/>
    </source>
</evidence>
<dbReference type="Proteomes" id="UP000824024">
    <property type="component" value="Unassembled WGS sequence"/>
</dbReference>
<evidence type="ECO:0000256" key="2">
    <source>
        <dbReference type="ARBA" id="ARBA00022963"/>
    </source>
</evidence>
<keyword evidence="3 4" id="KW-0443">Lipid metabolism</keyword>
<dbReference type="SUPFAM" id="SSF52151">
    <property type="entry name" value="FabD/lysophospholipase-like"/>
    <property type="match status" value="1"/>
</dbReference>
<organism evidence="6 7">
    <name type="scientific">Candidatus Eubacterium avistercoris</name>
    <dbReference type="NCBI Taxonomy" id="2838567"/>
    <lineage>
        <taxon>Bacteria</taxon>
        <taxon>Bacillati</taxon>
        <taxon>Bacillota</taxon>
        <taxon>Clostridia</taxon>
        <taxon>Eubacteriales</taxon>
        <taxon>Eubacteriaceae</taxon>
        <taxon>Eubacterium</taxon>
    </lineage>
</organism>
<reference evidence="6" key="2">
    <citation type="submission" date="2021-04" db="EMBL/GenBank/DDBJ databases">
        <authorList>
            <person name="Gilroy R."/>
        </authorList>
    </citation>
    <scope>NUCLEOTIDE SEQUENCE</scope>
    <source>
        <strain evidence="6">CHK192-9172</strain>
    </source>
</reference>
<proteinExistence type="predicted"/>
<dbReference type="Pfam" id="PF19890">
    <property type="entry name" value="DUF6363"/>
    <property type="match status" value="1"/>
</dbReference>
<dbReference type="InterPro" id="IPR050301">
    <property type="entry name" value="NTE"/>
</dbReference>
<evidence type="ECO:0000313" key="7">
    <source>
        <dbReference type="Proteomes" id="UP000824024"/>
    </source>
</evidence>
<accession>A0A9D2D2R6</accession>
<comment type="caution">
    <text evidence="4">Lacks conserved residue(s) required for the propagation of feature annotation.</text>
</comment>
<dbReference type="AlphaFoldDB" id="A0A9D2D2R6"/>
<dbReference type="PROSITE" id="PS51635">
    <property type="entry name" value="PNPLA"/>
    <property type="match status" value="1"/>
</dbReference>
<gene>
    <name evidence="6" type="ORF">IAA08_06465</name>
</gene>
<keyword evidence="1 4" id="KW-0378">Hydrolase</keyword>
<dbReference type="GO" id="GO:0016787">
    <property type="term" value="F:hydrolase activity"/>
    <property type="evidence" value="ECO:0007669"/>
    <property type="project" value="UniProtKB-UniRule"/>
</dbReference>
<comment type="caution">
    <text evidence="6">The sequence shown here is derived from an EMBL/GenBank/DDBJ whole genome shotgun (WGS) entry which is preliminary data.</text>
</comment>
<feature type="active site" description="Proton acceptor" evidence="4">
    <location>
        <position position="160"/>
    </location>
</feature>
<evidence type="ECO:0000256" key="3">
    <source>
        <dbReference type="ARBA" id="ARBA00023098"/>
    </source>
</evidence>
<dbReference type="CDD" id="cd07208">
    <property type="entry name" value="Pat_hypo_Ecoli_yjju_like"/>
    <property type="match status" value="1"/>
</dbReference>
<dbReference type="Gene3D" id="3.40.1090.10">
    <property type="entry name" value="Cytosolic phospholipase A2 catalytic domain"/>
    <property type="match status" value="2"/>
</dbReference>
<protein>
    <submittedName>
        <fullName evidence="6">Patatin family protein</fullName>
    </submittedName>
</protein>
<feature type="active site" description="Nucleophile" evidence="4">
    <location>
        <position position="38"/>
    </location>
</feature>
<name>A0A9D2D2R6_9FIRM</name>
<evidence type="ECO:0000259" key="5">
    <source>
        <dbReference type="PROSITE" id="PS51635"/>
    </source>
</evidence>
<evidence type="ECO:0000256" key="4">
    <source>
        <dbReference type="PROSITE-ProRule" id="PRU01161"/>
    </source>
</evidence>
<keyword evidence="2 4" id="KW-0442">Lipid degradation</keyword>
<feature type="short sequence motif" description="GXSXG" evidence="4">
    <location>
        <begin position="36"/>
        <end position="40"/>
    </location>
</feature>
<evidence type="ECO:0000313" key="6">
    <source>
        <dbReference type="EMBL" id="HIZ07561.1"/>
    </source>
</evidence>
<reference evidence="6" key="1">
    <citation type="journal article" date="2021" name="PeerJ">
        <title>Extensive microbial diversity within the chicken gut microbiome revealed by metagenomics and culture.</title>
        <authorList>
            <person name="Gilroy R."/>
            <person name="Ravi A."/>
            <person name="Getino M."/>
            <person name="Pursley I."/>
            <person name="Horton D.L."/>
            <person name="Alikhan N.F."/>
            <person name="Baker D."/>
            <person name="Gharbi K."/>
            <person name="Hall N."/>
            <person name="Watson M."/>
            <person name="Adriaenssens E.M."/>
            <person name="Foster-Nyarko E."/>
            <person name="Jarju S."/>
            <person name="Secka A."/>
            <person name="Antonio M."/>
            <person name="Oren A."/>
            <person name="Chaudhuri R.R."/>
            <person name="La Ragione R."/>
            <person name="Hildebrand F."/>
            <person name="Pallen M.J."/>
        </authorList>
    </citation>
    <scope>NUCLEOTIDE SEQUENCE</scope>
    <source>
        <strain evidence="6">CHK192-9172</strain>
    </source>
</reference>
<dbReference type="GO" id="GO:0016042">
    <property type="term" value="P:lipid catabolic process"/>
    <property type="evidence" value="ECO:0007669"/>
    <property type="project" value="UniProtKB-UniRule"/>
</dbReference>
<dbReference type="EMBL" id="DXCH01000181">
    <property type="protein sequence ID" value="HIZ07561.1"/>
    <property type="molecule type" value="Genomic_DNA"/>
</dbReference>
<dbReference type="InterPro" id="IPR016035">
    <property type="entry name" value="Acyl_Trfase/lysoPLipase"/>
</dbReference>
<dbReference type="InterPro" id="IPR002641">
    <property type="entry name" value="PNPLA_dom"/>
</dbReference>
<dbReference type="PANTHER" id="PTHR14226">
    <property type="entry name" value="NEUROPATHY TARGET ESTERASE/SWISS CHEESE D.MELANOGASTER"/>
    <property type="match status" value="1"/>
</dbReference>
<dbReference type="InterPro" id="IPR037483">
    <property type="entry name" value="YjjU-like"/>
</dbReference>
<dbReference type="PANTHER" id="PTHR14226:SF25">
    <property type="entry name" value="PHOSPHOESTERASE"/>
    <property type="match status" value="1"/>
</dbReference>
<feature type="domain" description="PNPLA" evidence="5">
    <location>
        <begin position="5"/>
        <end position="173"/>
    </location>
</feature>
<sequence length="283" mass="32293">MKLGIVMEGGASRTIFSCGVADVLLDENIMPDYFIGVSAGIAYGVSYISGQRGRNAEFTKLYMNDKRYMGIRYLLNPRKRCYYNLDFAFDEIPNKLVPYDYDALANYPGKVVAVVTNIKTGEAEYKEIPAYEKRWETTIASCSLPVLFQPVKLGNDYYLDGGIADSVPYKQAMKEGCDKIIVILTRERNYKKGAEKSQRLIDIICRKYPRIVEKLDRRAEDYNKCCQELFELEAQGKIYVIAPENTYGVGRTEGDWKKLGPLYQEGIDVTRAQMENIKKYLNA</sequence>
<feature type="short sequence motif" description="DGA/G" evidence="4">
    <location>
        <begin position="160"/>
        <end position="162"/>
    </location>
</feature>
<dbReference type="Pfam" id="PF01734">
    <property type="entry name" value="Patatin"/>
    <property type="match status" value="1"/>
</dbReference>
<dbReference type="InterPro" id="IPR045943">
    <property type="entry name" value="DUF6363"/>
</dbReference>